<dbReference type="PANTHER" id="PTHR22959">
    <property type="entry name" value="PYM PROTEIN"/>
    <property type="match status" value="1"/>
</dbReference>
<dbReference type="PANTHER" id="PTHR22959:SF0">
    <property type="entry name" value="PARTNER OF Y14 AND MAGO"/>
    <property type="match status" value="1"/>
</dbReference>
<dbReference type="GO" id="GO:0035145">
    <property type="term" value="C:exon-exon junction complex"/>
    <property type="evidence" value="ECO:0007669"/>
    <property type="project" value="TreeGrafter"/>
</dbReference>
<dbReference type="InterPro" id="IPR039333">
    <property type="entry name" value="PYM1"/>
</dbReference>
<dbReference type="Pfam" id="PF09282">
    <property type="entry name" value="Mago-bind"/>
    <property type="match status" value="1"/>
</dbReference>
<name>A0A9W8G5Q7_9FUNG</name>
<protein>
    <recommendedName>
        <fullName evidence="2">WIBG Mago-binding domain-containing protein</fullName>
    </recommendedName>
</protein>
<dbReference type="AlphaFoldDB" id="A0A9W8G5Q7"/>
<dbReference type="GO" id="GO:0005737">
    <property type="term" value="C:cytoplasm"/>
    <property type="evidence" value="ECO:0007669"/>
    <property type="project" value="TreeGrafter"/>
</dbReference>
<feature type="domain" description="WIBG Mago-binding" evidence="2">
    <location>
        <begin position="16"/>
        <end position="42"/>
    </location>
</feature>
<comment type="caution">
    <text evidence="3">The sequence shown here is derived from an EMBL/GenBank/DDBJ whole genome shotgun (WGS) entry which is preliminary data.</text>
</comment>
<proteinExistence type="predicted"/>
<dbReference type="OrthoDB" id="21625at2759"/>
<dbReference type="Proteomes" id="UP001151518">
    <property type="component" value="Unassembled WGS sequence"/>
</dbReference>
<gene>
    <name evidence="3" type="ORF">GGI25_004656</name>
</gene>
<feature type="region of interest" description="Disordered" evidence="1">
    <location>
        <begin position="1"/>
        <end position="143"/>
    </location>
</feature>
<evidence type="ECO:0000313" key="4">
    <source>
        <dbReference type="Proteomes" id="UP001151518"/>
    </source>
</evidence>
<feature type="compositionally biased region" description="Basic and acidic residues" evidence="1">
    <location>
        <begin position="60"/>
        <end position="86"/>
    </location>
</feature>
<organism evidence="3 4">
    <name type="scientific">Coemansia spiralis</name>
    <dbReference type="NCBI Taxonomy" id="417178"/>
    <lineage>
        <taxon>Eukaryota</taxon>
        <taxon>Fungi</taxon>
        <taxon>Fungi incertae sedis</taxon>
        <taxon>Zoopagomycota</taxon>
        <taxon>Kickxellomycotina</taxon>
        <taxon>Kickxellomycetes</taxon>
        <taxon>Kickxellales</taxon>
        <taxon>Kickxellaceae</taxon>
        <taxon>Coemansia</taxon>
    </lineage>
</organism>
<accession>A0A9W8G5Q7</accession>
<dbReference type="SUPFAM" id="SSF101931">
    <property type="entry name" value="Pym (Within the bgcn gene intron protein, WIBG), N-terminal domain"/>
    <property type="match status" value="1"/>
</dbReference>
<dbReference type="InterPro" id="IPR036348">
    <property type="entry name" value="WIBG_N_sf"/>
</dbReference>
<feature type="compositionally biased region" description="Basic and acidic residues" evidence="1">
    <location>
        <begin position="129"/>
        <end position="143"/>
    </location>
</feature>
<dbReference type="SMART" id="SM01273">
    <property type="entry name" value="Mago-bind"/>
    <property type="match status" value="1"/>
</dbReference>
<dbReference type="InterPro" id="IPR015362">
    <property type="entry name" value="WIBG_mago-bd"/>
</dbReference>
<sequence length="143" mass="16416">MPDKPPKSITRQPDTKATVVPASVRSDGTMRKERKIRPGYIAQEQQEKYVTPAQRRLKQKQSDNKEERAVEKTPLGEEKPIEEKRQKGFAKYVPPHKRNNNNNANDNNKELVERGQEGPKPLKSQSGNNEKDELVEAFDKIKI</sequence>
<evidence type="ECO:0000256" key="1">
    <source>
        <dbReference type="SAM" id="MobiDB-lite"/>
    </source>
</evidence>
<evidence type="ECO:0000259" key="2">
    <source>
        <dbReference type="SMART" id="SM01273"/>
    </source>
</evidence>
<dbReference type="GO" id="GO:1903259">
    <property type="term" value="P:exon-exon junction complex disassembly"/>
    <property type="evidence" value="ECO:0007669"/>
    <property type="project" value="InterPro"/>
</dbReference>
<reference evidence="3" key="1">
    <citation type="submission" date="2022-07" db="EMBL/GenBank/DDBJ databases">
        <title>Phylogenomic reconstructions and comparative analyses of Kickxellomycotina fungi.</title>
        <authorList>
            <person name="Reynolds N.K."/>
            <person name="Stajich J.E."/>
            <person name="Barry K."/>
            <person name="Grigoriev I.V."/>
            <person name="Crous P."/>
            <person name="Smith M.E."/>
        </authorList>
    </citation>
    <scope>NUCLEOTIDE SEQUENCE</scope>
    <source>
        <strain evidence="3">NRRL 3115</strain>
    </source>
</reference>
<feature type="compositionally biased region" description="Basic and acidic residues" evidence="1">
    <location>
        <begin position="107"/>
        <end position="117"/>
    </location>
</feature>
<evidence type="ECO:0000313" key="3">
    <source>
        <dbReference type="EMBL" id="KAJ2673601.1"/>
    </source>
</evidence>
<dbReference type="EMBL" id="JANBTW010000066">
    <property type="protein sequence ID" value="KAJ2673601.1"/>
    <property type="molecule type" value="Genomic_DNA"/>
</dbReference>
<dbReference type="GO" id="GO:0003723">
    <property type="term" value="F:RNA binding"/>
    <property type="evidence" value="ECO:0007669"/>
    <property type="project" value="TreeGrafter"/>
</dbReference>